<sequence length="73" mass="8277">MNSREKVLDYLATDYHVNGLTAGEAFIGITPDMAMYLTQDDKHFFQVHCDDPCHEVAKACHAGHVWHGDENMK</sequence>
<comment type="caution">
    <text evidence="1">The sequence shown here is derived from an EMBL/GenBank/DDBJ whole genome shotgun (WGS) entry which is preliminary data.</text>
</comment>
<proteinExistence type="predicted"/>
<dbReference type="AlphaFoldDB" id="A0A841G7K7"/>
<dbReference type="Proteomes" id="UP000585721">
    <property type="component" value="Unassembled WGS sequence"/>
</dbReference>
<gene>
    <name evidence="1" type="ORF">HNR75_000770</name>
</gene>
<keyword evidence="2" id="KW-1185">Reference proteome</keyword>
<organism evidence="1 2">
    <name type="scientific">Tolumonas osonensis</name>
    <dbReference type="NCBI Taxonomy" id="675874"/>
    <lineage>
        <taxon>Bacteria</taxon>
        <taxon>Pseudomonadati</taxon>
        <taxon>Pseudomonadota</taxon>
        <taxon>Gammaproteobacteria</taxon>
        <taxon>Aeromonadales</taxon>
        <taxon>Aeromonadaceae</taxon>
        <taxon>Tolumonas</taxon>
    </lineage>
</organism>
<evidence type="ECO:0000313" key="1">
    <source>
        <dbReference type="EMBL" id="MBB6054898.1"/>
    </source>
</evidence>
<protein>
    <submittedName>
        <fullName evidence="1">Uncharacterized protein</fullName>
    </submittedName>
</protein>
<reference evidence="1 2" key="1">
    <citation type="submission" date="2020-08" db="EMBL/GenBank/DDBJ databases">
        <title>Genomic Encyclopedia of Type Strains, Phase IV (KMG-IV): sequencing the most valuable type-strain genomes for metagenomic binning, comparative biology and taxonomic classification.</title>
        <authorList>
            <person name="Goeker M."/>
        </authorList>
    </citation>
    <scope>NUCLEOTIDE SEQUENCE [LARGE SCALE GENOMIC DNA]</scope>
    <source>
        <strain evidence="1 2">DSM 22975</strain>
    </source>
</reference>
<name>A0A841G7K7_9GAMM</name>
<dbReference type="EMBL" id="JACHGR010000002">
    <property type="protein sequence ID" value="MBB6054898.1"/>
    <property type="molecule type" value="Genomic_DNA"/>
</dbReference>
<evidence type="ECO:0000313" key="2">
    <source>
        <dbReference type="Proteomes" id="UP000585721"/>
    </source>
</evidence>
<dbReference type="RefSeq" id="WP_188025693.1">
    <property type="nucleotide sequence ID" value="NZ_JACHGR010000002.1"/>
</dbReference>
<accession>A0A841G7K7</accession>